<proteinExistence type="predicted"/>
<dbReference type="Proteomes" id="UP000190675">
    <property type="component" value="Chromosome I"/>
</dbReference>
<sequence>MEKEAKTDAELEDMILQRLLIGGVFVSVRRDEILGWRPMVVTAPKHTRNAQELADKIAAELRKKFTLKD</sequence>
<dbReference type="AlphaFoldDB" id="A0A1M5NC58"/>
<dbReference type="OrthoDB" id="8242326at2"/>
<protein>
    <submittedName>
        <fullName evidence="1">Uncharacterized protein</fullName>
    </submittedName>
</protein>
<name>A0A1M5NC58_9BRAD</name>
<dbReference type="EMBL" id="LT670818">
    <property type="protein sequence ID" value="SHG87154.1"/>
    <property type="molecule type" value="Genomic_DNA"/>
</dbReference>
<evidence type="ECO:0000313" key="1">
    <source>
        <dbReference type="EMBL" id="SHG87154.1"/>
    </source>
</evidence>
<dbReference type="RefSeq" id="WP_079567880.1">
    <property type="nucleotide sequence ID" value="NZ_LT670818.1"/>
</dbReference>
<gene>
    <name evidence="1" type="ORF">SAMN05444169_4559</name>
</gene>
<reference evidence="1 2" key="1">
    <citation type="submission" date="2016-11" db="EMBL/GenBank/DDBJ databases">
        <authorList>
            <person name="Jaros S."/>
            <person name="Januszkiewicz K."/>
            <person name="Wedrychowicz H."/>
        </authorList>
    </citation>
    <scope>NUCLEOTIDE SEQUENCE [LARGE SCALE GENOMIC DNA]</scope>
    <source>
        <strain evidence="1 2">GAS242</strain>
    </source>
</reference>
<organism evidence="1 2">
    <name type="scientific">Bradyrhizobium erythrophlei</name>
    <dbReference type="NCBI Taxonomy" id="1437360"/>
    <lineage>
        <taxon>Bacteria</taxon>
        <taxon>Pseudomonadati</taxon>
        <taxon>Pseudomonadota</taxon>
        <taxon>Alphaproteobacteria</taxon>
        <taxon>Hyphomicrobiales</taxon>
        <taxon>Nitrobacteraceae</taxon>
        <taxon>Bradyrhizobium</taxon>
    </lineage>
</organism>
<accession>A0A1M5NC58</accession>
<evidence type="ECO:0000313" key="2">
    <source>
        <dbReference type="Proteomes" id="UP000190675"/>
    </source>
</evidence>